<dbReference type="PROSITE" id="PS50943">
    <property type="entry name" value="HTH_CROC1"/>
    <property type="match status" value="1"/>
</dbReference>
<dbReference type="EMBL" id="FWWU01000008">
    <property type="protein sequence ID" value="SMB85508.1"/>
    <property type="molecule type" value="Genomic_DNA"/>
</dbReference>
<sequence length="132" mass="14608">MQITAIHTWKALDPIVQSAITRIQDEAQYKRALKLVEELWPLAQGDDAAATLLDLVAERIEAYEAQQDPVPATTPAEALAFLMEQHGLKQKDLAQFAPQSVISEILNGKRKVSKAIAKGLAERFKVSIDVFL</sequence>
<dbReference type="GO" id="GO:0001046">
    <property type="term" value="F:core promoter sequence-specific DNA binding"/>
    <property type="evidence" value="ECO:0007669"/>
    <property type="project" value="TreeGrafter"/>
</dbReference>
<organism evidence="2 3">
    <name type="scientific">Deinococcus hopiensis KR-140</name>
    <dbReference type="NCBI Taxonomy" id="695939"/>
    <lineage>
        <taxon>Bacteria</taxon>
        <taxon>Thermotogati</taxon>
        <taxon>Deinococcota</taxon>
        <taxon>Deinococci</taxon>
        <taxon>Deinococcales</taxon>
        <taxon>Deinococcaceae</taxon>
        <taxon>Deinococcus</taxon>
    </lineage>
</organism>
<dbReference type="AlphaFoldDB" id="A0A1W1UWI1"/>
<keyword evidence="3" id="KW-1185">Reference proteome</keyword>
<evidence type="ECO:0000313" key="3">
    <source>
        <dbReference type="Proteomes" id="UP000192582"/>
    </source>
</evidence>
<dbReference type="GO" id="GO:0006355">
    <property type="term" value="P:regulation of DNA-templated transcription"/>
    <property type="evidence" value="ECO:0007669"/>
    <property type="project" value="InterPro"/>
</dbReference>
<dbReference type="SMART" id="SM00530">
    <property type="entry name" value="HTH_XRE"/>
    <property type="match status" value="1"/>
</dbReference>
<evidence type="ECO:0000259" key="1">
    <source>
        <dbReference type="PROSITE" id="PS50943"/>
    </source>
</evidence>
<dbReference type="OrthoDB" id="72906at2"/>
<accession>A0A1W1UWI1</accession>
<dbReference type="InterPro" id="IPR001387">
    <property type="entry name" value="Cro/C1-type_HTH"/>
</dbReference>
<reference evidence="2 3" key="1">
    <citation type="submission" date="2017-04" db="EMBL/GenBank/DDBJ databases">
        <authorList>
            <person name="Afonso C.L."/>
            <person name="Miller P.J."/>
            <person name="Scott M.A."/>
            <person name="Spackman E."/>
            <person name="Goraichik I."/>
            <person name="Dimitrov K.M."/>
            <person name="Suarez D.L."/>
            <person name="Swayne D.E."/>
        </authorList>
    </citation>
    <scope>NUCLEOTIDE SEQUENCE [LARGE SCALE GENOMIC DNA]</scope>
    <source>
        <strain evidence="2 3">KR-140</strain>
    </source>
</reference>
<dbReference type="InterPro" id="IPR039060">
    <property type="entry name" value="Antitox_HigA"/>
</dbReference>
<dbReference type="Proteomes" id="UP000192582">
    <property type="component" value="Unassembled WGS sequence"/>
</dbReference>
<gene>
    <name evidence="2" type="ORF">SAMN00790413_03423</name>
</gene>
<dbReference type="PANTHER" id="PTHR40455">
    <property type="entry name" value="ANTITOXIN HIGA"/>
    <property type="match status" value="1"/>
</dbReference>
<proteinExistence type="predicted"/>
<dbReference type="CDD" id="cd00093">
    <property type="entry name" value="HTH_XRE"/>
    <property type="match status" value="1"/>
</dbReference>
<name>A0A1W1UWI1_9DEIO</name>
<dbReference type="RefSeq" id="WP_084047370.1">
    <property type="nucleotide sequence ID" value="NZ_FWWU01000008.1"/>
</dbReference>
<dbReference type="SUPFAM" id="SSF47413">
    <property type="entry name" value="lambda repressor-like DNA-binding domains"/>
    <property type="match status" value="1"/>
</dbReference>
<dbReference type="Pfam" id="PF01381">
    <property type="entry name" value="HTH_3"/>
    <property type="match status" value="1"/>
</dbReference>
<feature type="domain" description="HTH cro/C1-type" evidence="1">
    <location>
        <begin position="79"/>
        <end position="131"/>
    </location>
</feature>
<evidence type="ECO:0000313" key="2">
    <source>
        <dbReference type="EMBL" id="SMB85508.1"/>
    </source>
</evidence>
<dbReference type="Gene3D" id="1.10.260.40">
    <property type="entry name" value="lambda repressor-like DNA-binding domains"/>
    <property type="match status" value="1"/>
</dbReference>
<dbReference type="PANTHER" id="PTHR40455:SF1">
    <property type="entry name" value="ANTITOXIN HIGA"/>
    <property type="match status" value="1"/>
</dbReference>
<dbReference type="InterPro" id="IPR010982">
    <property type="entry name" value="Lambda_DNA-bd_dom_sf"/>
</dbReference>
<dbReference type="STRING" id="695939.SAMN00790413_03423"/>
<protein>
    <submittedName>
        <fullName evidence="2">HTH-type transcriptional regulator / antitoxin HigA</fullName>
    </submittedName>
</protein>